<gene>
    <name evidence="3" type="ORF">LAWI1_G002132</name>
</gene>
<reference evidence="3 4" key="1">
    <citation type="submission" date="2018-05" db="EMBL/GenBank/DDBJ databases">
        <title>Genome sequencing and assembly of the regulated plant pathogen Lachnellula willkommii and related sister species for the development of diagnostic species identification markers.</title>
        <authorList>
            <person name="Giroux E."/>
            <person name="Bilodeau G."/>
        </authorList>
    </citation>
    <scope>NUCLEOTIDE SEQUENCE [LARGE SCALE GENOMIC DNA]</scope>
    <source>
        <strain evidence="3 4">CBS 172.35</strain>
    </source>
</reference>
<comment type="caution">
    <text evidence="3">The sequence shown here is derived from an EMBL/GenBank/DDBJ whole genome shotgun (WGS) entry which is preliminary data.</text>
</comment>
<name>A0A559MER6_9HELO</name>
<feature type="region of interest" description="Disordered" evidence="1">
    <location>
        <begin position="1"/>
        <end position="26"/>
    </location>
</feature>
<evidence type="ECO:0000259" key="2">
    <source>
        <dbReference type="Pfam" id="PF13358"/>
    </source>
</evidence>
<dbReference type="InterPro" id="IPR036397">
    <property type="entry name" value="RNaseH_sf"/>
</dbReference>
<evidence type="ECO:0000313" key="4">
    <source>
        <dbReference type="Proteomes" id="UP000315522"/>
    </source>
</evidence>
<dbReference type="AlphaFoldDB" id="A0A559MER6"/>
<evidence type="ECO:0000256" key="1">
    <source>
        <dbReference type="SAM" id="MobiDB-lite"/>
    </source>
</evidence>
<feature type="compositionally biased region" description="Basic residues" evidence="1">
    <location>
        <begin position="1"/>
        <end position="17"/>
    </location>
</feature>
<sequence length="166" mass="19095">MGKAHRYKPKNIHRKQITAKDTKAKAREEEPLKQLHVFMVISFNYKKMIPYDCGNTNGKIKTEVYLQILRQLLPDMDGITLCQDKDSAYNSAAVKAWAEEEGLNLLTLPGKSPDFSIMESLAHPIKRKFHSKRTVSEAAALAQFTKVWEKEMDQKKIQEMYNCASF</sequence>
<organism evidence="3 4">
    <name type="scientific">Lachnellula willkommii</name>
    <dbReference type="NCBI Taxonomy" id="215461"/>
    <lineage>
        <taxon>Eukaryota</taxon>
        <taxon>Fungi</taxon>
        <taxon>Dikarya</taxon>
        <taxon>Ascomycota</taxon>
        <taxon>Pezizomycotina</taxon>
        <taxon>Leotiomycetes</taxon>
        <taxon>Helotiales</taxon>
        <taxon>Lachnaceae</taxon>
        <taxon>Lachnellula</taxon>
    </lineage>
</organism>
<dbReference type="Pfam" id="PF13358">
    <property type="entry name" value="DDE_3"/>
    <property type="match status" value="1"/>
</dbReference>
<proteinExistence type="predicted"/>
<dbReference type="GO" id="GO:0003676">
    <property type="term" value="F:nucleic acid binding"/>
    <property type="evidence" value="ECO:0007669"/>
    <property type="project" value="InterPro"/>
</dbReference>
<dbReference type="Proteomes" id="UP000315522">
    <property type="component" value="Unassembled WGS sequence"/>
</dbReference>
<keyword evidence="4" id="KW-1185">Reference proteome</keyword>
<dbReference type="EMBL" id="QGML01000546">
    <property type="protein sequence ID" value="TVY91436.1"/>
    <property type="molecule type" value="Genomic_DNA"/>
</dbReference>
<feature type="domain" description="Tc1-like transposase DDE" evidence="2">
    <location>
        <begin position="13"/>
        <end position="141"/>
    </location>
</feature>
<protein>
    <recommendedName>
        <fullName evidence="2">Tc1-like transposase DDE domain-containing protein</fullName>
    </recommendedName>
</protein>
<accession>A0A559MER6</accession>
<dbReference type="Gene3D" id="3.30.420.10">
    <property type="entry name" value="Ribonuclease H-like superfamily/Ribonuclease H"/>
    <property type="match status" value="1"/>
</dbReference>
<dbReference type="InterPro" id="IPR038717">
    <property type="entry name" value="Tc1-like_DDE_dom"/>
</dbReference>
<evidence type="ECO:0000313" key="3">
    <source>
        <dbReference type="EMBL" id="TVY91436.1"/>
    </source>
</evidence>